<reference evidence="4" key="1">
    <citation type="submission" date="2017-02" db="UniProtKB">
        <authorList>
            <consortium name="WormBaseParasite"/>
        </authorList>
    </citation>
    <scope>IDENTIFICATION</scope>
</reference>
<gene>
    <name evidence="2" type="ORF">NBR_LOCUS8759</name>
</gene>
<dbReference type="WBParaSite" id="NBR_0000875801-mRNA-1">
    <property type="protein sequence ID" value="NBR_0000875801-mRNA-1"/>
    <property type="gene ID" value="NBR_0000875801"/>
</dbReference>
<evidence type="ECO:0000313" key="2">
    <source>
        <dbReference type="EMBL" id="VDL72348.1"/>
    </source>
</evidence>
<keyword evidence="3" id="KW-1185">Reference proteome</keyword>
<feature type="region of interest" description="Disordered" evidence="1">
    <location>
        <begin position="24"/>
        <end position="49"/>
    </location>
</feature>
<dbReference type="STRING" id="27835.A0A0N4XZV9"/>
<dbReference type="Proteomes" id="UP000271162">
    <property type="component" value="Unassembled WGS sequence"/>
</dbReference>
<evidence type="ECO:0000313" key="3">
    <source>
        <dbReference type="Proteomes" id="UP000271162"/>
    </source>
</evidence>
<organism evidence="4">
    <name type="scientific">Nippostrongylus brasiliensis</name>
    <name type="common">Rat hookworm</name>
    <dbReference type="NCBI Taxonomy" id="27835"/>
    <lineage>
        <taxon>Eukaryota</taxon>
        <taxon>Metazoa</taxon>
        <taxon>Ecdysozoa</taxon>
        <taxon>Nematoda</taxon>
        <taxon>Chromadorea</taxon>
        <taxon>Rhabditida</taxon>
        <taxon>Rhabditina</taxon>
        <taxon>Rhabditomorpha</taxon>
        <taxon>Strongyloidea</taxon>
        <taxon>Heligmosomidae</taxon>
        <taxon>Nippostrongylus</taxon>
    </lineage>
</organism>
<sequence length="95" mass="11068">MIIVISSDIEDRYTKKLDRLRTTGRGPLMPFVEKKEYKPRSRNPGKKQTEKRFFVNRQEGVAEADEQLRYASWNPVGTVEEAEAVANTLPRTQWI</sequence>
<dbReference type="EMBL" id="UYSL01020048">
    <property type="protein sequence ID" value="VDL72348.1"/>
    <property type="molecule type" value="Genomic_DNA"/>
</dbReference>
<accession>A0A0N4XZV9</accession>
<protein>
    <submittedName>
        <fullName evidence="2 4">Uncharacterized protein</fullName>
    </submittedName>
</protein>
<proteinExistence type="predicted"/>
<evidence type="ECO:0000256" key="1">
    <source>
        <dbReference type="SAM" id="MobiDB-lite"/>
    </source>
</evidence>
<dbReference type="AlphaFoldDB" id="A0A0N4XZV9"/>
<reference evidence="2 3" key="2">
    <citation type="submission" date="2018-11" db="EMBL/GenBank/DDBJ databases">
        <authorList>
            <consortium name="Pathogen Informatics"/>
        </authorList>
    </citation>
    <scope>NUCLEOTIDE SEQUENCE [LARGE SCALE GENOMIC DNA]</scope>
</reference>
<evidence type="ECO:0000313" key="4">
    <source>
        <dbReference type="WBParaSite" id="NBR_0000875801-mRNA-1"/>
    </source>
</evidence>
<name>A0A0N4XZV9_NIPBR</name>